<protein>
    <submittedName>
        <fullName evidence="3">Uncharacterized protein</fullName>
    </submittedName>
</protein>
<evidence type="ECO:0000313" key="3">
    <source>
        <dbReference type="WBParaSite" id="nRc.2.0.1.t44065-RA"/>
    </source>
</evidence>
<evidence type="ECO:0000256" key="1">
    <source>
        <dbReference type="SAM" id="MobiDB-lite"/>
    </source>
</evidence>
<dbReference type="AlphaFoldDB" id="A0A915L0S7"/>
<dbReference type="Proteomes" id="UP000887565">
    <property type="component" value="Unplaced"/>
</dbReference>
<organism evidence="2 3">
    <name type="scientific">Romanomermis culicivorax</name>
    <name type="common">Nematode worm</name>
    <dbReference type="NCBI Taxonomy" id="13658"/>
    <lineage>
        <taxon>Eukaryota</taxon>
        <taxon>Metazoa</taxon>
        <taxon>Ecdysozoa</taxon>
        <taxon>Nematoda</taxon>
        <taxon>Enoplea</taxon>
        <taxon>Dorylaimia</taxon>
        <taxon>Mermithida</taxon>
        <taxon>Mermithoidea</taxon>
        <taxon>Mermithidae</taxon>
        <taxon>Romanomermis</taxon>
    </lineage>
</organism>
<evidence type="ECO:0000313" key="2">
    <source>
        <dbReference type="Proteomes" id="UP000887565"/>
    </source>
</evidence>
<keyword evidence="2" id="KW-1185">Reference proteome</keyword>
<accession>A0A915L0S7</accession>
<dbReference type="WBParaSite" id="nRc.2.0.1.t44065-RA">
    <property type="protein sequence ID" value="nRc.2.0.1.t44065-RA"/>
    <property type="gene ID" value="nRc.2.0.1.g44065"/>
</dbReference>
<sequence length="215" mass="24670">MMPIKVEQQQMSHDDEWILVEEDQSSEKFVDSSDICRKYRVLNNDPIKKPLLPQPARLECSGSNEYVEKIFRLNSQNNQDATANSNSKASYSNKVAGRPLHTSHIENCSSNNSSQDDEADDYEHINDPKQPPPPPLTLELDHYTLVNLRGQALGNAATTIKEETEEEEDGAENEEFAVALSNSVKWNLEDLLVKKDDQKKERRKKRKWRTCQKEI</sequence>
<proteinExistence type="predicted"/>
<feature type="region of interest" description="Disordered" evidence="1">
    <location>
        <begin position="102"/>
        <end position="138"/>
    </location>
</feature>
<feature type="compositionally biased region" description="Polar residues" evidence="1">
    <location>
        <begin position="105"/>
        <end position="114"/>
    </location>
</feature>
<name>A0A915L0S7_ROMCU</name>
<reference evidence="3" key="1">
    <citation type="submission" date="2022-11" db="UniProtKB">
        <authorList>
            <consortium name="WormBaseParasite"/>
        </authorList>
    </citation>
    <scope>IDENTIFICATION</scope>
</reference>